<dbReference type="GO" id="GO:0047017">
    <property type="term" value="F:prostaglandin F synthase activity"/>
    <property type="evidence" value="ECO:0007669"/>
    <property type="project" value="TreeGrafter"/>
</dbReference>
<evidence type="ECO:0000256" key="6">
    <source>
        <dbReference type="ARBA" id="ARBA00022832"/>
    </source>
</evidence>
<accession>A0A1B6D4E4</accession>
<sequence length="202" mass="22994">MAVEINDISKMEIKNVSTGENEVLEDLWKDKSCVILFLRRWGCLYCRLWAKEVSQIAKTLHEKNIRLIGIGPEEVGVKEFAEGKYLDGELYVDVNKKVYSKLSFKRYNYFSILCYILSKEGRRAYQKGKASKLSWNLQGDYLQIGGALIVENGGKLLYSFRQTGAADHLPNEKILEVLDLASEIKMIDDNLDGSRESSPSDI</sequence>
<keyword evidence="3" id="KW-0644">Prostaglandin metabolism</keyword>
<protein>
    <recommendedName>
        <fullName evidence="14">Prostamide/prostaglandin F synthase</fullName>
        <ecNumber evidence="13">1.11.1.20</ecNumber>
    </recommendedName>
    <alternativeName>
        <fullName evidence="15">Peroxiredoxin-like 2B</fullName>
    </alternativeName>
</protein>
<evidence type="ECO:0000256" key="14">
    <source>
        <dbReference type="ARBA" id="ARBA00040768"/>
    </source>
</evidence>
<evidence type="ECO:0000313" key="19">
    <source>
        <dbReference type="EMBL" id="JAS20445.1"/>
    </source>
</evidence>
<keyword evidence="2" id="KW-0963">Cytoplasm</keyword>
<dbReference type="Pfam" id="PF13911">
    <property type="entry name" value="AhpC-TSA_2"/>
    <property type="match status" value="1"/>
</dbReference>
<gene>
    <name evidence="19" type="ORF">g.42628</name>
</gene>
<comment type="catalytic activity">
    <reaction evidence="16">
        <text>prostaglandin H2 + [thioredoxin]-dithiol = prostaglandin F2alpha + [thioredoxin]-disulfide</text>
        <dbReference type="Rhea" id="RHEA:28214"/>
        <dbReference type="Rhea" id="RHEA-COMP:10698"/>
        <dbReference type="Rhea" id="RHEA-COMP:10700"/>
        <dbReference type="ChEBI" id="CHEBI:29950"/>
        <dbReference type="ChEBI" id="CHEBI:50058"/>
        <dbReference type="ChEBI" id="CHEBI:57404"/>
        <dbReference type="ChEBI" id="CHEBI:57405"/>
        <dbReference type="EC" id="1.11.1.20"/>
    </reaction>
</comment>
<dbReference type="SUPFAM" id="SSF52833">
    <property type="entry name" value="Thioredoxin-like"/>
    <property type="match status" value="1"/>
</dbReference>
<dbReference type="Gene3D" id="3.40.30.10">
    <property type="entry name" value="Glutaredoxin"/>
    <property type="match status" value="1"/>
</dbReference>
<evidence type="ECO:0000256" key="12">
    <source>
        <dbReference type="ARBA" id="ARBA00037965"/>
    </source>
</evidence>
<organism evidence="19">
    <name type="scientific">Clastoptera arizonana</name>
    <name type="common">Arizona spittle bug</name>
    <dbReference type="NCBI Taxonomy" id="38151"/>
    <lineage>
        <taxon>Eukaryota</taxon>
        <taxon>Metazoa</taxon>
        <taxon>Ecdysozoa</taxon>
        <taxon>Arthropoda</taxon>
        <taxon>Hexapoda</taxon>
        <taxon>Insecta</taxon>
        <taxon>Pterygota</taxon>
        <taxon>Neoptera</taxon>
        <taxon>Paraneoptera</taxon>
        <taxon>Hemiptera</taxon>
        <taxon>Auchenorrhyncha</taxon>
        <taxon>Cercopoidea</taxon>
        <taxon>Clastopteridae</taxon>
        <taxon>Clastoptera</taxon>
    </lineage>
</organism>
<evidence type="ECO:0000256" key="16">
    <source>
        <dbReference type="ARBA" id="ARBA00047917"/>
    </source>
</evidence>
<evidence type="ECO:0000256" key="15">
    <source>
        <dbReference type="ARBA" id="ARBA00041838"/>
    </source>
</evidence>
<proteinExistence type="inferred from homology"/>
<dbReference type="InterPro" id="IPR032801">
    <property type="entry name" value="PXL2A/B/C"/>
</dbReference>
<dbReference type="AlphaFoldDB" id="A0A1B6D4E4"/>
<evidence type="ECO:0000256" key="8">
    <source>
        <dbReference type="ARBA" id="ARBA00023002"/>
    </source>
</evidence>
<comment type="similarity">
    <text evidence="12">Belongs to the peroxiredoxin-like PRXL2 family. Prostamide/prostaglandin F synthase subfamily.</text>
</comment>
<dbReference type="InterPro" id="IPR036249">
    <property type="entry name" value="Thioredoxin-like_sf"/>
</dbReference>
<comment type="function">
    <text evidence="11">Catalyzes the reduction of prostaglandin-ethanolamide H(2) (prostamide H(2)) to prostamide F(2alpha) with NADPH as proton donor. Also able to reduce prostaglandin H(2) to prostaglandin F(2alpha).</text>
</comment>
<reference evidence="19" key="1">
    <citation type="submission" date="2015-12" db="EMBL/GenBank/DDBJ databases">
        <title>De novo transcriptome assembly of four potential Pierce s Disease insect vectors from Arizona vineyards.</title>
        <authorList>
            <person name="Tassone E.E."/>
        </authorList>
    </citation>
    <scope>NUCLEOTIDE SEQUENCE</scope>
</reference>
<evidence type="ECO:0000256" key="2">
    <source>
        <dbReference type="ARBA" id="ARBA00022490"/>
    </source>
</evidence>
<evidence type="ECO:0000256" key="11">
    <source>
        <dbReference type="ARBA" id="ARBA00037117"/>
    </source>
</evidence>
<evidence type="ECO:0000256" key="3">
    <source>
        <dbReference type="ARBA" id="ARBA00022501"/>
    </source>
</evidence>
<evidence type="ECO:0000256" key="1">
    <source>
        <dbReference type="ARBA" id="ARBA00004514"/>
    </source>
</evidence>
<keyword evidence="10" id="KW-0275">Fatty acid biosynthesis</keyword>
<dbReference type="EC" id="1.11.1.20" evidence="13"/>
<evidence type="ECO:0000256" key="9">
    <source>
        <dbReference type="ARBA" id="ARBA00023098"/>
    </source>
</evidence>
<dbReference type="PANTHER" id="PTHR28630:SF29">
    <property type="entry name" value="PROSTAMIDE_PROSTAGLANDIN F SYNTHASE"/>
    <property type="match status" value="1"/>
</dbReference>
<keyword evidence="5" id="KW-0643">Prostaglandin biosynthesis</keyword>
<evidence type="ECO:0000259" key="18">
    <source>
        <dbReference type="PROSITE" id="PS51352"/>
    </source>
</evidence>
<keyword evidence="9" id="KW-0443">Lipid metabolism</keyword>
<comment type="catalytic activity">
    <reaction evidence="17">
        <text>prostamide F2alpha + [thioredoxin]-disulfide = prostamide H2 + [thioredoxin]-dithiol</text>
        <dbReference type="Rhea" id="RHEA:26373"/>
        <dbReference type="Rhea" id="RHEA-COMP:10698"/>
        <dbReference type="Rhea" id="RHEA-COMP:10700"/>
        <dbReference type="ChEBI" id="CHEBI:29950"/>
        <dbReference type="ChEBI" id="CHEBI:50058"/>
        <dbReference type="ChEBI" id="CHEBI:53081"/>
        <dbReference type="ChEBI" id="CHEBI:53082"/>
        <dbReference type="EC" id="1.11.1.20"/>
    </reaction>
</comment>
<dbReference type="GO" id="GO:0001516">
    <property type="term" value="P:prostaglandin biosynthetic process"/>
    <property type="evidence" value="ECO:0007669"/>
    <property type="project" value="UniProtKB-KW"/>
</dbReference>
<evidence type="ECO:0000256" key="17">
    <source>
        <dbReference type="ARBA" id="ARBA00048626"/>
    </source>
</evidence>
<dbReference type="PROSITE" id="PS51352">
    <property type="entry name" value="THIOREDOXIN_2"/>
    <property type="match status" value="1"/>
</dbReference>
<dbReference type="PANTHER" id="PTHR28630">
    <property type="match status" value="1"/>
</dbReference>
<keyword evidence="8" id="KW-0560">Oxidoreductase</keyword>
<evidence type="ECO:0000256" key="5">
    <source>
        <dbReference type="ARBA" id="ARBA00022585"/>
    </source>
</evidence>
<dbReference type="CDD" id="cd02970">
    <property type="entry name" value="PRX_like2"/>
    <property type="match status" value="1"/>
</dbReference>
<keyword evidence="4" id="KW-0444">Lipid biosynthesis</keyword>
<dbReference type="EMBL" id="GEDC01016853">
    <property type="protein sequence ID" value="JAS20445.1"/>
    <property type="molecule type" value="Transcribed_RNA"/>
</dbReference>
<evidence type="ECO:0000256" key="13">
    <source>
        <dbReference type="ARBA" id="ARBA00039126"/>
    </source>
</evidence>
<comment type="subcellular location">
    <subcellularLocation>
        <location evidence="1">Cytoplasm</location>
        <location evidence="1">Cytosol</location>
    </subcellularLocation>
</comment>
<dbReference type="InterPro" id="IPR013766">
    <property type="entry name" value="Thioredoxin_domain"/>
</dbReference>
<evidence type="ECO:0000256" key="10">
    <source>
        <dbReference type="ARBA" id="ARBA00023160"/>
    </source>
</evidence>
<dbReference type="GO" id="GO:0005829">
    <property type="term" value="C:cytosol"/>
    <property type="evidence" value="ECO:0007669"/>
    <property type="project" value="UniProtKB-SubCell"/>
</dbReference>
<keyword evidence="6" id="KW-0276">Fatty acid metabolism</keyword>
<keyword evidence="7" id="KW-0521">NADP</keyword>
<dbReference type="FunFam" id="3.40.30.10:FF:000243">
    <property type="entry name" value="Prostamide/prostaglandin F synthase"/>
    <property type="match status" value="1"/>
</dbReference>
<feature type="domain" description="Thioredoxin" evidence="18">
    <location>
        <begin position="2"/>
        <end position="183"/>
    </location>
</feature>
<evidence type="ECO:0000256" key="7">
    <source>
        <dbReference type="ARBA" id="ARBA00022857"/>
    </source>
</evidence>
<name>A0A1B6D4E4_9HEMI</name>
<evidence type="ECO:0000256" key="4">
    <source>
        <dbReference type="ARBA" id="ARBA00022516"/>
    </source>
</evidence>